<protein>
    <submittedName>
        <fullName evidence="1">DUF4276 family protein</fullName>
    </submittedName>
</protein>
<evidence type="ECO:0000313" key="1">
    <source>
        <dbReference type="EMBL" id="MFC4740366.1"/>
    </source>
</evidence>
<dbReference type="EMBL" id="JBHSGW010000025">
    <property type="protein sequence ID" value="MFC4740366.1"/>
    <property type="molecule type" value="Genomic_DNA"/>
</dbReference>
<name>A0ABV9P6L6_9FLAO</name>
<comment type="caution">
    <text evidence="1">The sequence shown here is derived from an EMBL/GenBank/DDBJ whole genome shotgun (WGS) entry which is preliminary data.</text>
</comment>
<sequence length="208" mass="23811">MVDLALIVEGHCEYDSFPSIISKIPNTPHYVPIINAGGIGNIMKNVHEQLLAMIKIHSPRKIVITLDYRDALKENLVQDCIELKNMVTQKCQEFVESQLNGSLNMPNNIVVVIADKTFESWVCADFISLKNNENFNSELITEEFQNVDIEIPNPSQWLTSKLTTDIDIKNRRNRVKIYKSIDPIVAREKSKSFDKFYREVTNTIINVA</sequence>
<proteinExistence type="predicted"/>
<organism evidence="1 2">
    <name type="scientific">Flavobacterium ponti</name>
    <dbReference type="NCBI Taxonomy" id="665133"/>
    <lineage>
        <taxon>Bacteria</taxon>
        <taxon>Pseudomonadati</taxon>
        <taxon>Bacteroidota</taxon>
        <taxon>Flavobacteriia</taxon>
        <taxon>Flavobacteriales</taxon>
        <taxon>Flavobacteriaceae</taxon>
        <taxon>Flavobacterium</taxon>
    </lineage>
</organism>
<accession>A0ABV9P6L6</accession>
<keyword evidence="2" id="KW-1185">Reference proteome</keyword>
<reference evidence="2" key="1">
    <citation type="journal article" date="2019" name="Int. J. Syst. Evol. Microbiol.">
        <title>The Global Catalogue of Microorganisms (GCM) 10K type strain sequencing project: providing services to taxonomists for standard genome sequencing and annotation.</title>
        <authorList>
            <consortium name="The Broad Institute Genomics Platform"/>
            <consortium name="The Broad Institute Genome Sequencing Center for Infectious Disease"/>
            <person name="Wu L."/>
            <person name="Ma J."/>
        </authorList>
    </citation>
    <scope>NUCLEOTIDE SEQUENCE [LARGE SCALE GENOMIC DNA]</scope>
    <source>
        <strain evidence="2">CCUG 50349</strain>
    </source>
</reference>
<gene>
    <name evidence="1" type="ORF">ACFO3U_10210</name>
</gene>
<dbReference type="RefSeq" id="WP_379741591.1">
    <property type="nucleotide sequence ID" value="NZ_JBHSGW010000025.1"/>
</dbReference>
<evidence type="ECO:0000313" key="2">
    <source>
        <dbReference type="Proteomes" id="UP001595885"/>
    </source>
</evidence>
<dbReference type="Proteomes" id="UP001595885">
    <property type="component" value="Unassembled WGS sequence"/>
</dbReference>